<dbReference type="InterPro" id="IPR047198">
    <property type="entry name" value="DDP-like_NUDIX"/>
</dbReference>
<keyword evidence="2" id="KW-0479">Metal-binding</keyword>
<dbReference type="PROSITE" id="PS51462">
    <property type="entry name" value="NUDIX"/>
    <property type="match status" value="1"/>
</dbReference>
<dbReference type="InterPro" id="IPR000086">
    <property type="entry name" value="NUDIX_hydrolase_dom"/>
</dbReference>
<dbReference type="SUPFAM" id="SSF55811">
    <property type="entry name" value="Nudix"/>
    <property type="match status" value="1"/>
</dbReference>
<evidence type="ECO:0000256" key="5">
    <source>
        <dbReference type="SAM" id="MobiDB-lite"/>
    </source>
</evidence>
<dbReference type="GO" id="GO:0046872">
    <property type="term" value="F:metal ion binding"/>
    <property type="evidence" value="ECO:0007669"/>
    <property type="project" value="UniProtKB-KW"/>
</dbReference>
<dbReference type="GO" id="GO:0034431">
    <property type="term" value="F:bis(5'-adenosyl)-hexaphosphatase activity"/>
    <property type="evidence" value="ECO:0007669"/>
    <property type="project" value="TreeGrafter"/>
</dbReference>
<evidence type="ECO:0000256" key="1">
    <source>
        <dbReference type="ARBA" id="ARBA00001946"/>
    </source>
</evidence>
<dbReference type="GO" id="GO:0005737">
    <property type="term" value="C:cytoplasm"/>
    <property type="evidence" value="ECO:0007669"/>
    <property type="project" value="TreeGrafter"/>
</dbReference>
<proteinExistence type="predicted"/>
<sequence length="193" mass="21803">MNSPYSTNPNLLHKSTTSRVGRENQRYNPDTGSRMVAGCICLNVPQDKVIMISSSVHPNKWVLPKGGIELDEGDDFVVSAVRETWEEAGCEGKIVQKLPIVYDSRGSKAPILPPGKEFDPQKTVPKSEFHFYEMEVDTLHTQWPESSKRKRRWCTYSEAKHELLKANRIELVEALNSSGIHKDEVLDTATDAY</sequence>
<organism evidence="8">
    <name type="scientific">Candida tenuis (strain ATCC 10573 / BCRC 21748 / CBS 615 / JCM 9827 / NBRC 10315 / NRRL Y-1498 / VKM Y-70)</name>
    <name type="common">Yeast</name>
    <name type="synonym">Yamadazyma tenuis</name>
    <dbReference type="NCBI Taxonomy" id="590646"/>
    <lineage>
        <taxon>Eukaryota</taxon>
        <taxon>Fungi</taxon>
        <taxon>Dikarya</taxon>
        <taxon>Ascomycota</taxon>
        <taxon>Saccharomycotina</taxon>
        <taxon>Pichiomycetes</taxon>
        <taxon>Debaryomycetaceae</taxon>
        <taxon>Yamadazyma</taxon>
    </lineage>
</organism>
<dbReference type="Pfam" id="PF00293">
    <property type="entry name" value="NUDIX"/>
    <property type="match status" value="1"/>
</dbReference>
<comment type="cofactor">
    <cofactor evidence="1">
        <name>Mg(2+)</name>
        <dbReference type="ChEBI" id="CHEBI:18420"/>
    </cofactor>
</comment>
<keyword evidence="3" id="KW-0378">Hydrolase</keyword>
<evidence type="ECO:0000313" key="8">
    <source>
        <dbReference type="Proteomes" id="UP000000707"/>
    </source>
</evidence>
<dbReference type="PANTHER" id="PTHR12629">
    <property type="entry name" value="DIPHOSPHOINOSITOL POLYPHOSPHATE PHOSPHOHYDROLASE"/>
    <property type="match status" value="1"/>
</dbReference>
<evidence type="ECO:0000259" key="6">
    <source>
        <dbReference type="PROSITE" id="PS51462"/>
    </source>
</evidence>
<evidence type="ECO:0000256" key="2">
    <source>
        <dbReference type="ARBA" id="ARBA00022723"/>
    </source>
</evidence>
<feature type="domain" description="Nudix hydrolase" evidence="6">
    <location>
        <begin position="32"/>
        <end position="177"/>
    </location>
</feature>
<keyword evidence="8" id="KW-1185">Reference proteome</keyword>
<dbReference type="GO" id="GO:0034432">
    <property type="term" value="F:bis(5'-adenosyl)-pentaphosphatase activity"/>
    <property type="evidence" value="ECO:0007669"/>
    <property type="project" value="TreeGrafter"/>
</dbReference>
<reference evidence="7 8" key="1">
    <citation type="journal article" date="2011" name="Proc. Natl. Acad. Sci. U.S.A.">
        <title>Comparative genomics of xylose-fermenting fungi for enhanced biofuel production.</title>
        <authorList>
            <person name="Wohlbach D.J."/>
            <person name="Kuo A."/>
            <person name="Sato T.K."/>
            <person name="Potts K.M."/>
            <person name="Salamov A.A."/>
            <person name="LaButti K.M."/>
            <person name="Sun H."/>
            <person name="Clum A."/>
            <person name="Pangilinan J.L."/>
            <person name="Lindquist E.A."/>
            <person name="Lucas S."/>
            <person name="Lapidus A."/>
            <person name="Jin M."/>
            <person name="Gunawan C."/>
            <person name="Balan V."/>
            <person name="Dale B.E."/>
            <person name="Jeffries T.W."/>
            <person name="Zinkel R."/>
            <person name="Barry K.W."/>
            <person name="Grigoriev I.V."/>
            <person name="Gasch A.P."/>
        </authorList>
    </citation>
    <scope>NUCLEOTIDE SEQUENCE [LARGE SCALE GENOMIC DNA]</scope>
    <source>
        <strain evidence="8">ATCC 10573 / BCRC 21748 / CBS 615 / JCM 9827 / NBRC 10315 / NRRL Y-1498 / VKM Y-70</strain>
    </source>
</reference>
<dbReference type="GO" id="GO:0005634">
    <property type="term" value="C:nucleus"/>
    <property type="evidence" value="ECO:0007669"/>
    <property type="project" value="TreeGrafter"/>
</dbReference>
<feature type="compositionally biased region" description="Polar residues" evidence="5">
    <location>
        <begin position="1"/>
        <end position="19"/>
    </location>
</feature>
<dbReference type="GO" id="GO:0000298">
    <property type="term" value="F:endopolyphosphatase activity"/>
    <property type="evidence" value="ECO:0007669"/>
    <property type="project" value="TreeGrafter"/>
</dbReference>
<dbReference type="GO" id="GO:1901907">
    <property type="term" value="P:diadenosine pentaphosphate catabolic process"/>
    <property type="evidence" value="ECO:0007669"/>
    <property type="project" value="TreeGrafter"/>
</dbReference>
<dbReference type="PANTHER" id="PTHR12629:SF0">
    <property type="entry name" value="DIPHOSPHOINOSITOL-POLYPHOSPHATE DIPHOSPHATASE"/>
    <property type="match status" value="1"/>
</dbReference>
<gene>
    <name evidence="7" type="ORF">CANTEDRAFT_101744</name>
</gene>
<dbReference type="OrthoDB" id="10252405at2759"/>
<name>G3AZN0_CANTC</name>
<dbReference type="Gene3D" id="3.90.79.10">
    <property type="entry name" value="Nucleoside Triphosphate Pyrophosphohydrolase"/>
    <property type="match status" value="1"/>
</dbReference>
<dbReference type="eggNOG" id="KOG2839">
    <property type="taxonomic scope" value="Eukaryota"/>
</dbReference>
<dbReference type="Proteomes" id="UP000000707">
    <property type="component" value="Unassembled WGS sequence"/>
</dbReference>
<keyword evidence="4" id="KW-0460">Magnesium</keyword>
<feature type="region of interest" description="Disordered" evidence="5">
    <location>
        <begin position="1"/>
        <end position="29"/>
    </location>
</feature>
<dbReference type="AlphaFoldDB" id="G3AZN0"/>
<dbReference type="EMBL" id="GL996512">
    <property type="protein sequence ID" value="EGV65627.1"/>
    <property type="molecule type" value="Genomic_DNA"/>
</dbReference>
<dbReference type="GO" id="GO:0008486">
    <property type="term" value="F:diphosphoinositol-polyphosphate diphosphatase activity"/>
    <property type="evidence" value="ECO:0007669"/>
    <property type="project" value="TreeGrafter"/>
</dbReference>
<accession>G3AZN0</accession>
<dbReference type="InterPro" id="IPR015797">
    <property type="entry name" value="NUDIX_hydrolase-like_dom_sf"/>
</dbReference>
<dbReference type="STRING" id="590646.G3AZN0"/>
<evidence type="ECO:0000313" key="7">
    <source>
        <dbReference type="EMBL" id="EGV65627.1"/>
    </source>
</evidence>
<evidence type="ECO:0000256" key="4">
    <source>
        <dbReference type="ARBA" id="ARBA00022842"/>
    </source>
</evidence>
<dbReference type="GO" id="GO:0071543">
    <property type="term" value="P:diphosphoinositol polyphosphate metabolic process"/>
    <property type="evidence" value="ECO:0007669"/>
    <property type="project" value="TreeGrafter"/>
</dbReference>
<dbReference type="HOGENOM" id="CLU_037162_5_3_1"/>
<dbReference type="CDD" id="cd04666">
    <property type="entry name" value="NUDIX_DIPP2_like_Nudt4"/>
    <property type="match status" value="1"/>
</dbReference>
<dbReference type="GO" id="GO:1901909">
    <property type="term" value="P:diadenosine hexaphosphate catabolic process"/>
    <property type="evidence" value="ECO:0007669"/>
    <property type="project" value="TreeGrafter"/>
</dbReference>
<dbReference type="GO" id="GO:1901911">
    <property type="term" value="P:adenosine 5'-(hexahydrogen pentaphosphate) catabolic process"/>
    <property type="evidence" value="ECO:0007669"/>
    <property type="project" value="TreeGrafter"/>
</dbReference>
<protein>
    <recommendedName>
        <fullName evidence="6">Nudix hydrolase domain-containing protein</fullName>
    </recommendedName>
</protein>
<evidence type="ECO:0000256" key="3">
    <source>
        <dbReference type="ARBA" id="ARBA00022801"/>
    </source>
</evidence>